<evidence type="ECO:0000256" key="1">
    <source>
        <dbReference type="SAM" id="Phobius"/>
    </source>
</evidence>
<sequence length="184" mass="20745">MDAAAPPPRCPGPDPDPAAKLGAAAPVSMRRKTTLSSLPPEIHLGVADCLIYPDALSLKHTNRHFYSIVDTGIELKIDWLVERRRLHLECPNDRRCDLGSDLRFCRGSVPLLMQRRREHVECESRPGLGCLVHGTRTCSHRPKKRSRWRSGLHTKLTVELWWLLLALVPILGGWLWMAQASPLL</sequence>
<keyword evidence="1" id="KW-1133">Transmembrane helix</keyword>
<dbReference type="OrthoDB" id="5281164at2759"/>
<accession>A0A8H4V662</accession>
<dbReference type="AlphaFoldDB" id="A0A8H4V662"/>
<name>A0A8H4V662_9HYPO</name>
<organism evidence="2 3">
    <name type="scientific">Ophiocordyceps sinensis</name>
    <dbReference type="NCBI Taxonomy" id="72228"/>
    <lineage>
        <taxon>Eukaryota</taxon>
        <taxon>Fungi</taxon>
        <taxon>Dikarya</taxon>
        <taxon>Ascomycota</taxon>
        <taxon>Pezizomycotina</taxon>
        <taxon>Sordariomycetes</taxon>
        <taxon>Hypocreomycetidae</taxon>
        <taxon>Hypocreales</taxon>
        <taxon>Ophiocordycipitaceae</taxon>
        <taxon>Ophiocordyceps</taxon>
    </lineage>
</organism>
<dbReference type="Proteomes" id="UP000557566">
    <property type="component" value="Unassembled WGS sequence"/>
</dbReference>
<evidence type="ECO:0008006" key="4">
    <source>
        <dbReference type="Google" id="ProtNLM"/>
    </source>
</evidence>
<keyword evidence="1" id="KW-0812">Transmembrane</keyword>
<feature type="transmembrane region" description="Helical" evidence="1">
    <location>
        <begin position="156"/>
        <end position="177"/>
    </location>
</feature>
<evidence type="ECO:0000313" key="2">
    <source>
        <dbReference type="EMBL" id="KAF4509136.1"/>
    </source>
</evidence>
<keyword evidence="1" id="KW-0472">Membrane</keyword>
<keyword evidence="3" id="KW-1185">Reference proteome</keyword>
<proteinExistence type="predicted"/>
<gene>
    <name evidence="2" type="ORF">G6O67_005436</name>
</gene>
<reference evidence="2 3" key="1">
    <citation type="journal article" date="2020" name="Genome Biol. Evol.">
        <title>A new high-quality draft genome assembly of the Chinese cordyceps Ophiocordyceps sinensis.</title>
        <authorList>
            <person name="Shu R."/>
            <person name="Zhang J."/>
            <person name="Meng Q."/>
            <person name="Zhang H."/>
            <person name="Zhou G."/>
            <person name="Li M."/>
            <person name="Wu P."/>
            <person name="Zhao Y."/>
            <person name="Chen C."/>
            <person name="Qin Q."/>
        </authorList>
    </citation>
    <scope>NUCLEOTIDE SEQUENCE [LARGE SCALE GENOMIC DNA]</scope>
    <source>
        <strain evidence="2 3">IOZ07</strain>
    </source>
</reference>
<evidence type="ECO:0000313" key="3">
    <source>
        <dbReference type="Proteomes" id="UP000557566"/>
    </source>
</evidence>
<dbReference type="EMBL" id="JAAVMX010000005">
    <property type="protein sequence ID" value="KAF4509136.1"/>
    <property type="molecule type" value="Genomic_DNA"/>
</dbReference>
<protein>
    <recommendedName>
        <fullName evidence="4">F-box domain-containing protein</fullName>
    </recommendedName>
</protein>
<comment type="caution">
    <text evidence="2">The sequence shown here is derived from an EMBL/GenBank/DDBJ whole genome shotgun (WGS) entry which is preliminary data.</text>
</comment>